<proteinExistence type="predicted"/>
<dbReference type="EMBL" id="AVQL01000431">
    <property type="protein sequence ID" value="KEQ01217.1"/>
    <property type="molecule type" value="Genomic_DNA"/>
</dbReference>
<protein>
    <submittedName>
        <fullName evidence="2">Uncharacterized protein</fullName>
    </submittedName>
</protein>
<gene>
    <name evidence="2" type="ORF">SASC598J21_009920</name>
</gene>
<comment type="caution">
    <text evidence="2">The sequence shown here is derived from an EMBL/GenBank/DDBJ whole genome shotgun (WGS) entry which is preliminary data.</text>
</comment>
<organism evidence="2 3">
    <name type="scientific">Snodgrassella alvi SCGC AB-598-J21</name>
    <dbReference type="NCBI Taxonomy" id="1385367"/>
    <lineage>
        <taxon>Bacteria</taxon>
        <taxon>Pseudomonadati</taxon>
        <taxon>Pseudomonadota</taxon>
        <taxon>Betaproteobacteria</taxon>
        <taxon>Neisseriales</taxon>
        <taxon>Neisseriaceae</taxon>
        <taxon>Snodgrassella</taxon>
    </lineage>
</organism>
<sequence>MQAGVDRGFVEAYSSPSSLMTRHETNEQFKVERSRKQRSLTEQITDKCECQAASH</sequence>
<evidence type="ECO:0000313" key="3">
    <source>
        <dbReference type="Proteomes" id="UP000027644"/>
    </source>
</evidence>
<dbReference type="AlphaFoldDB" id="A0A074VBF8"/>
<feature type="compositionally biased region" description="Basic and acidic residues" evidence="1">
    <location>
        <begin position="21"/>
        <end position="34"/>
    </location>
</feature>
<name>A0A074VBF8_9NEIS</name>
<evidence type="ECO:0000256" key="1">
    <source>
        <dbReference type="SAM" id="MobiDB-lite"/>
    </source>
</evidence>
<dbReference type="Proteomes" id="UP000027644">
    <property type="component" value="Unassembled WGS sequence"/>
</dbReference>
<feature type="region of interest" description="Disordered" evidence="1">
    <location>
        <begin position="16"/>
        <end position="43"/>
    </location>
</feature>
<reference evidence="2 3" key="1">
    <citation type="journal article" date="2014" name="PLoS Genet.">
        <title>Hidden diversity in honey bee gut symbionts detected by single-cell genomics.</title>
        <authorList>
            <person name="Engel P."/>
            <person name="Stepanauskas R."/>
            <person name="Moran N."/>
        </authorList>
    </citation>
    <scope>NUCLEOTIDE SEQUENCE [LARGE SCALE GENOMIC DNA]</scope>
    <source>
        <strain evidence="2 3">SCGC AB-598-J21</strain>
    </source>
</reference>
<evidence type="ECO:0000313" key="2">
    <source>
        <dbReference type="EMBL" id="KEQ01217.1"/>
    </source>
</evidence>
<accession>A0A074VBF8</accession>